<evidence type="ECO:0000313" key="2">
    <source>
        <dbReference type="EMBL" id="ORY47634.1"/>
    </source>
</evidence>
<proteinExistence type="predicted"/>
<dbReference type="SUPFAM" id="SSF55797">
    <property type="entry name" value="PR-1-like"/>
    <property type="match status" value="1"/>
</dbReference>
<dbReference type="AlphaFoldDB" id="A0A1Y2CL98"/>
<keyword evidence="3" id="KW-1185">Reference proteome</keyword>
<dbReference type="Pfam" id="PF00188">
    <property type="entry name" value="CAP"/>
    <property type="match status" value="1"/>
</dbReference>
<dbReference type="Proteomes" id="UP000193642">
    <property type="component" value="Unassembled WGS sequence"/>
</dbReference>
<comment type="caution">
    <text evidence="2">The sequence shown here is derived from an EMBL/GenBank/DDBJ whole genome shotgun (WGS) entry which is preliminary data.</text>
</comment>
<dbReference type="Pfam" id="PF00024">
    <property type="entry name" value="PAN_1"/>
    <property type="match status" value="1"/>
</dbReference>
<dbReference type="InterPro" id="IPR003609">
    <property type="entry name" value="Pan_app"/>
</dbReference>
<reference evidence="2 3" key="1">
    <citation type="submission" date="2016-07" db="EMBL/GenBank/DDBJ databases">
        <title>Pervasive Adenine N6-methylation of Active Genes in Fungi.</title>
        <authorList>
            <consortium name="DOE Joint Genome Institute"/>
            <person name="Mondo S.J."/>
            <person name="Dannebaum R.O."/>
            <person name="Kuo R.C."/>
            <person name="Labutti K."/>
            <person name="Haridas S."/>
            <person name="Kuo A."/>
            <person name="Salamov A."/>
            <person name="Ahrendt S.R."/>
            <person name="Lipzen A."/>
            <person name="Sullivan W."/>
            <person name="Andreopoulos W.B."/>
            <person name="Clum A."/>
            <person name="Lindquist E."/>
            <person name="Daum C."/>
            <person name="Ramamoorthy G.K."/>
            <person name="Gryganskyi A."/>
            <person name="Culley D."/>
            <person name="Magnuson J.K."/>
            <person name="James T.Y."/>
            <person name="O'Malley M.A."/>
            <person name="Stajich J.E."/>
            <person name="Spatafora J.W."/>
            <person name="Visel A."/>
            <person name="Grigoriev I.V."/>
        </authorList>
    </citation>
    <scope>NUCLEOTIDE SEQUENCE [LARGE SCALE GENOMIC DNA]</scope>
    <source>
        <strain evidence="2 3">JEL800</strain>
    </source>
</reference>
<feature type="domain" description="SCP" evidence="1">
    <location>
        <begin position="6"/>
        <end position="132"/>
    </location>
</feature>
<accession>A0A1Y2CL98</accession>
<dbReference type="InterPro" id="IPR014044">
    <property type="entry name" value="CAP_dom"/>
</dbReference>
<dbReference type="Pfam" id="PF14295">
    <property type="entry name" value="PAN_4"/>
    <property type="match status" value="1"/>
</dbReference>
<dbReference type="OrthoDB" id="10323383at2759"/>
<dbReference type="InterPro" id="IPR035940">
    <property type="entry name" value="CAP_sf"/>
</dbReference>
<dbReference type="EMBL" id="MCGO01000013">
    <property type="protein sequence ID" value="ORY47634.1"/>
    <property type="molecule type" value="Genomic_DNA"/>
</dbReference>
<organism evidence="2 3">
    <name type="scientific">Rhizoclosmatium globosum</name>
    <dbReference type="NCBI Taxonomy" id="329046"/>
    <lineage>
        <taxon>Eukaryota</taxon>
        <taxon>Fungi</taxon>
        <taxon>Fungi incertae sedis</taxon>
        <taxon>Chytridiomycota</taxon>
        <taxon>Chytridiomycota incertae sedis</taxon>
        <taxon>Chytridiomycetes</taxon>
        <taxon>Chytridiales</taxon>
        <taxon>Chytriomycetaceae</taxon>
        <taxon>Rhizoclosmatium</taxon>
    </lineage>
</organism>
<name>A0A1Y2CL98_9FUNG</name>
<dbReference type="Gene3D" id="3.40.33.10">
    <property type="entry name" value="CAP"/>
    <property type="match status" value="1"/>
</dbReference>
<gene>
    <name evidence="2" type="ORF">BCR33DRAFT_764054</name>
</gene>
<protein>
    <recommendedName>
        <fullName evidence="1">SCP domain-containing protein</fullName>
    </recommendedName>
</protein>
<dbReference type="SMART" id="SM00198">
    <property type="entry name" value="SCP"/>
    <property type="match status" value="1"/>
</dbReference>
<dbReference type="Gene3D" id="3.50.4.10">
    <property type="entry name" value="Hepatocyte Growth Factor"/>
    <property type="match status" value="1"/>
</dbReference>
<sequence length="761" mass="83166">MAGNYSVDAVTVLAWHNDFRASLSLTPLSWSSGLASNATNWADHSASFPSCWTPTVPDQHDLAGFNHTTTWGSSNTTILSLFKTWTNEPITNATLVTANNATVILSNSSSAVGCAIGQNASAGCFAFVCVYEDKALETKVDQGATTGAIVASRQTSSVFESEVNSKPSYDSSASSTSGLPPLSALNTTLAETATVVTPIQSSVPATASTESDYDPYTDWFEPLPTEADDIAVKRSVSSTVSITAATSNRVYPTTTILNTRSINNNDTDAFPELEMPKLFVTYEDGKLIINANMTNAKPVTTIQFTAIDTKLNETILETGNITVSQDHRRDGDYRPLAYEIFNFRTCGIVAVITEFTVCNSNNYDNCPDQYLSSSRFTEMFDPTRVKGTGYTGQTCSMSPNYIPHYWIALPSVDMYGFDIGSKKSVDTGRDCVEYCAWIPECVGFVFSIQYQRCWFKSILNGWDVHLDSDRLLYVPMAMANSLIYGIDYWGNDIAEYAVTSNDACRNMCSRYANCATAVFRYDLSKCYVKSSVFGTPVINQYASLSFKPMNSLLLGVGTDHNLYWRDPEIPVWKIVGAGIRILDIVQLSDWSLLAVGEDNKLYWTIGLFQSSGWSVVPGSGSVTRITLVAGGAYLVGIGMDCELYSVMISKGFNAQGLQGGFSWYHIGNTGCVKDVLQLPNGWIGGIGMDNKLYFKTSWDTNWQMAPNFNGEVTGLTVLKDQTLIGIGMDGSVWRMNSWDTGFPDGAPLTNSCCFISITTAW</sequence>
<evidence type="ECO:0000259" key="1">
    <source>
        <dbReference type="SMART" id="SM00198"/>
    </source>
</evidence>
<evidence type="ECO:0000313" key="3">
    <source>
        <dbReference type="Proteomes" id="UP000193642"/>
    </source>
</evidence>